<keyword evidence="3 7" id="KW-0479">Metal-binding</keyword>
<keyword evidence="6 7" id="KW-0503">Monooxygenase</keyword>
<dbReference type="Pfam" id="PF00067">
    <property type="entry name" value="p450"/>
    <property type="match status" value="1"/>
</dbReference>
<keyword evidence="4 7" id="KW-0560">Oxidoreductase</keyword>
<keyword evidence="2 7" id="KW-0349">Heme</keyword>
<accession>A0A150RCF9</accession>
<dbReference type="GO" id="GO:0016705">
    <property type="term" value="F:oxidoreductase activity, acting on paired donors, with incorporation or reduction of molecular oxygen"/>
    <property type="evidence" value="ECO:0007669"/>
    <property type="project" value="InterPro"/>
</dbReference>
<dbReference type="GO" id="GO:0005506">
    <property type="term" value="F:iron ion binding"/>
    <property type="evidence" value="ECO:0007669"/>
    <property type="project" value="InterPro"/>
</dbReference>
<dbReference type="Gene3D" id="1.10.630.10">
    <property type="entry name" value="Cytochrome P450"/>
    <property type="match status" value="1"/>
</dbReference>
<proteinExistence type="inferred from homology"/>
<feature type="compositionally biased region" description="Low complexity" evidence="8">
    <location>
        <begin position="1"/>
        <end position="15"/>
    </location>
</feature>
<dbReference type="GO" id="GO:0004497">
    <property type="term" value="F:monooxygenase activity"/>
    <property type="evidence" value="ECO:0007669"/>
    <property type="project" value="UniProtKB-KW"/>
</dbReference>
<dbReference type="AlphaFoldDB" id="A0A150RCF9"/>
<sequence>MDPADDATTSPATPAGTCPVSRLGEEFNPFHGAQLEDPYPFYARARREEPVFYSPLTRMWHVTRYDDVIAVLKDPVRFSSAQSVNVPLDRTPETLEAVRASYLSRSSLTNNDPPSHTQIRRMVNKAFAARQTADLEARVRAIAASLIDRFAGRGAADLVSELAFPLPMRTILSVLGAPEDDLAKLKQWADDWIALVALQLTPEQQREVVGRLLESERYWTRLIEERRARPRDDLLSDLVKASQEEEPRVPLLQLINACAVLVLAGHETTTNLLGLCLYRLLSLPDQLRLVREDPANIPRAVEETLRADTSVQALMRTTMEPVEIGGVELPKGATLALMFASANHDEAYFHDAARFDLRRQDVTRHIAFGHGIHFCVGAPLARLEVRVALELLLQRLPGLRLAPDQELSYIVNPIHRGLRELKIAWDV</sequence>
<comment type="similarity">
    <text evidence="1 7">Belongs to the cytochrome P450 family.</text>
</comment>
<evidence type="ECO:0000256" key="8">
    <source>
        <dbReference type="SAM" id="MobiDB-lite"/>
    </source>
</evidence>
<evidence type="ECO:0000256" key="2">
    <source>
        <dbReference type="ARBA" id="ARBA00022617"/>
    </source>
</evidence>
<evidence type="ECO:0000313" key="10">
    <source>
        <dbReference type="Proteomes" id="UP000075635"/>
    </source>
</evidence>
<dbReference type="PROSITE" id="PS00086">
    <property type="entry name" value="CYTOCHROME_P450"/>
    <property type="match status" value="1"/>
</dbReference>
<dbReference type="InterPro" id="IPR017972">
    <property type="entry name" value="Cyt_P450_CS"/>
</dbReference>
<organism evidence="9 10">
    <name type="scientific">Sorangium cellulosum</name>
    <name type="common">Polyangium cellulosum</name>
    <dbReference type="NCBI Taxonomy" id="56"/>
    <lineage>
        <taxon>Bacteria</taxon>
        <taxon>Pseudomonadati</taxon>
        <taxon>Myxococcota</taxon>
        <taxon>Polyangia</taxon>
        <taxon>Polyangiales</taxon>
        <taxon>Polyangiaceae</taxon>
        <taxon>Sorangium</taxon>
    </lineage>
</organism>
<comment type="caution">
    <text evidence="9">The sequence shown here is derived from an EMBL/GenBank/DDBJ whole genome shotgun (WGS) entry which is preliminary data.</text>
</comment>
<dbReference type="PANTHER" id="PTHR46696">
    <property type="entry name" value="P450, PUTATIVE (EUROFUNG)-RELATED"/>
    <property type="match status" value="1"/>
</dbReference>
<evidence type="ECO:0008006" key="11">
    <source>
        <dbReference type="Google" id="ProtNLM"/>
    </source>
</evidence>
<evidence type="ECO:0000256" key="1">
    <source>
        <dbReference type="ARBA" id="ARBA00010617"/>
    </source>
</evidence>
<reference evidence="9 10" key="1">
    <citation type="submission" date="2014-02" db="EMBL/GenBank/DDBJ databases">
        <title>The small core and large imbalanced accessory genome model reveals a collaborative survival strategy of Sorangium cellulosum strains in nature.</title>
        <authorList>
            <person name="Han K."/>
            <person name="Peng R."/>
            <person name="Blom J."/>
            <person name="Li Y.-Z."/>
        </authorList>
    </citation>
    <scope>NUCLEOTIDE SEQUENCE [LARGE SCALE GENOMIC DNA]</scope>
    <source>
        <strain evidence="9 10">So0011-07</strain>
    </source>
</reference>
<dbReference type="PRINTS" id="PR00359">
    <property type="entry name" value="BP450"/>
</dbReference>
<dbReference type="FunFam" id="1.10.630.10:FF:000018">
    <property type="entry name" value="Cytochrome P450 monooxygenase"/>
    <property type="match status" value="1"/>
</dbReference>
<evidence type="ECO:0000256" key="6">
    <source>
        <dbReference type="ARBA" id="ARBA00023033"/>
    </source>
</evidence>
<dbReference type="PRINTS" id="PR00385">
    <property type="entry name" value="P450"/>
</dbReference>
<evidence type="ECO:0000256" key="7">
    <source>
        <dbReference type="RuleBase" id="RU000461"/>
    </source>
</evidence>
<dbReference type="EMBL" id="JEMB01002836">
    <property type="protein sequence ID" value="KYF77984.1"/>
    <property type="molecule type" value="Genomic_DNA"/>
</dbReference>
<gene>
    <name evidence="9" type="ORF">BE17_45305</name>
</gene>
<dbReference type="Proteomes" id="UP000075635">
    <property type="component" value="Unassembled WGS sequence"/>
</dbReference>
<dbReference type="InterPro" id="IPR002397">
    <property type="entry name" value="Cyt_P450_B"/>
</dbReference>
<protein>
    <recommendedName>
        <fullName evidence="11">Cytochrome P450</fullName>
    </recommendedName>
</protein>
<keyword evidence="5 7" id="KW-0408">Iron</keyword>
<dbReference type="InterPro" id="IPR001128">
    <property type="entry name" value="Cyt_P450"/>
</dbReference>
<evidence type="ECO:0000313" key="9">
    <source>
        <dbReference type="EMBL" id="KYF77984.1"/>
    </source>
</evidence>
<dbReference type="SUPFAM" id="SSF48264">
    <property type="entry name" value="Cytochrome P450"/>
    <property type="match status" value="1"/>
</dbReference>
<dbReference type="PANTHER" id="PTHR46696:SF1">
    <property type="entry name" value="CYTOCHROME P450 YJIB-RELATED"/>
    <property type="match status" value="1"/>
</dbReference>
<dbReference type="CDD" id="cd11078">
    <property type="entry name" value="CYP130-like"/>
    <property type="match status" value="1"/>
</dbReference>
<name>A0A150RCF9_SORCE</name>
<dbReference type="InterPro" id="IPR036396">
    <property type="entry name" value="Cyt_P450_sf"/>
</dbReference>
<feature type="region of interest" description="Disordered" evidence="8">
    <location>
        <begin position="1"/>
        <end position="21"/>
    </location>
</feature>
<evidence type="ECO:0000256" key="4">
    <source>
        <dbReference type="ARBA" id="ARBA00023002"/>
    </source>
</evidence>
<evidence type="ECO:0000256" key="3">
    <source>
        <dbReference type="ARBA" id="ARBA00022723"/>
    </source>
</evidence>
<evidence type="ECO:0000256" key="5">
    <source>
        <dbReference type="ARBA" id="ARBA00023004"/>
    </source>
</evidence>
<dbReference type="GO" id="GO:0020037">
    <property type="term" value="F:heme binding"/>
    <property type="evidence" value="ECO:0007669"/>
    <property type="project" value="InterPro"/>
</dbReference>